<dbReference type="CDD" id="cd00075">
    <property type="entry name" value="HATPase"/>
    <property type="match status" value="1"/>
</dbReference>
<dbReference type="Pfam" id="PF02518">
    <property type="entry name" value="HATPase_c"/>
    <property type="match status" value="1"/>
</dbReference>
<dbReference type="RefSeq" id="WP_181607236.1">
    <property type="nucleotide sequence ID" value="NZ_BAABAM010000001.1"/>
</dbReference>
<evidence type="ECO:0000256" key="3">
    <source>
        <dbReference type="ARBA" id="ARBA00012438"/>
    </source>
</evidence>
<evidence type="ECO:0000313" key="15">
    <source>
        <dbReference type="Proteomes" id="UP000530928"/>
    </source>
</evidence>
<comment type="catalytic activity">
    <reaction evidence="1">
        <text>ATP + protein L-histidine = ADP + protein N-phospho-L-histidine.</text>
        <dbReference type="EC" id="2.7.13.3"/>
    </reaction>
</comment>
<dbReference type="EMBL" id="JACDUR010000001">
    <property type="protein sequence ID" value="MBA2888830.1"/>
    <property type="molecule type" value="Genomic_DNA"/>
</dbReference>
<dbReference type="InterPro" id="IPR036097">
    <property type="entry name" value="HisK_dim/P_sf"/>
</dbReference>
<dbReference type="SUPFAM" id="SSF55874">
    <property type="entry name" value="ATPase domain of HSP90 chaperone/DNA topoisomerase II/histidine kinase"/>
    <property type="match status" value="1"/>
</dbReference>
<evidence type="ECO:0000259" key="12">
    <source>
        <dbReference type="PROSITE" id="PS50109"/>
    </source>
</evidence>
<dbReference type="PROSITE" id="PS50109">
    <property type="entry name" value="HIS_KIN"/>
    <property type="match status" value="1"/>
</dbReference>
<evidence type="ECO:0000256" key="11">
    <source>
        <dbReference type="SAM" id="Phobius"/>
    </source>
</evidence>
<dbReference type="Proteomes" id="UP000530928">
    <property type="component" value="Unassembled WGS sequence"/>
</dbReference>
<keyword evidence="9" id="KW-0902">Two-component regulatory system</keyword>
<evidence type="ECO:0000256" key="7">
    <source>
        <dbReference type="ARBA" id="ARBA00022777"/>
    </source>
</evidence>
<evidence type="ECO:0000256" key="1">
    <source>
        <dbReference type="ARBA" id="ARBA00000085"/>
    </source>
</evidence>
<dbReference type="GO" id="GO:0005886">
    <property type="term" value="C:plasma membrane"/>
    <property type="evidence" value="ECO:0007669"/>
    <property type="project" value="UniProtKB-SubCell"/>
</dbReference>
<dbReference type="InterPro" id="IPR036890">
    <property type="entry name" value="HATPase_C_sf"/>
</dbReference>
<dbReference type="FunFam" id="1.10.287.130:FF:000001">
    <property type="entry name" value="Two-component sensor histidine kinase"/>
    <property type="match status" value="1"/>
</dbReference>
<dbReference type="Gene3D" id="1.10.287.130">
    <property type="match status" value="1"/>
</dbReference>
<dbReference type="SMART" id="SM00388">
    <property type="entry name" value="HisKA"/>
    <property type="match status" value="1"/>
</dbReference>
<dbReference type="SUPFAM" id="SSF47384">
    <property type="entry name" value="Homodimeric domain of signal transducing histidine kinase"/>
    <property type="match status" value="1"/>
</dbReference>
<keyword evidence="6 11" id="KW-0812">Transmembrane</keyword>
<keyword evidence="4" id="KW-0597">Phosphoprotein</keyword>
<keyword evidence="10 11" id="KW-0472">Membrane</keyword>
<feature type="transmembrane region" description="Helical" evidence="11">
    <location>
        <begin position="154"/>
        <end position="177"/>
    </location>
</feature>
<proteinExistence type="predicted"/>
<keyword evidence="15" id="KW-1185">Reference proteome</keyword>
<accession>A0A7W0CD52</accession>
<organism evidence="14 15">
    <name type="scientific">Nonomuraea soli</name>
    <dbReference type="NCBI Taxonomy" id="1032476"/>
    <lineage>
        <taxon>Bacteria</taxon>
        <taxon>Bacillati</taxon>
        <taxon>Actinomycetota</taxon>
        <taxon>Actinomycetes</taxon>
        <taxon>Streptosporangiales</taxon>
        <taxon>Streptosporangiaceae</taxon>
        <taxon>Nonomuraea</taxon>
    </lineage>
</organism>
<protein>
    <recommendedName>
        <fullName evidence="3">histidine kinase</fullName>
        <ecNumber evidence="3">2.7.13.3</ecNumber>
    </recommendedName>
</protein>
<dbReference type="AlphaFoldDB" id="A0A7W0CD52"/>
<dbReference type="CDD" id="cd00082">
    <property type="entry name" value="HisKA"/>
    <property type="match status" value="1"/>
</dbReference>
<gene>
    <name evidence="14" type="ORF">HNR30_000165</name>
</gene>
<dbReference type="Pfam" id="PF00512">
    <property type="entry name" value="HisKA"/>
    <property type="match status" value="1"/>
</dbReference>
<evidence type="ECO:0000256" key="6">
    <source>
        <dbReference type="ARBA" id="ARBA00022692"/>
    </source>
</evidence>
<keyword evidence="7 14" id="KW-0418">Kinase</keyword>
<dbReference type="PRINTS" id="PR00344">
    <property type="entry name" value="BCTRLSENSOR"/>
</dbReference>
<dbReference type="Gene3D" id="6.10.340.10">
    <property type="match status" value="1"/>
</dbReference>
<evidence type="ECO:0000256" key="4">
    <source>
        <dbReference type="ARBA" id="ARBA00022553"/>
    </source>
</evidence>
<dbReference type="InterPro" id="IPR003660">
    <property type="entry name" value="HAMP_dom"/>
</dbReference>
<keyword evidence="8 11" id="KW-1133">Transmembrane helix</keyword>
<evidence type="ECO:0000256" key="9">
    <source>
        <dbReference type="ARBA" id="ARBA00023012"/>
    </source>
</evidence>
<evidence type="ECO:0000256" key="2">
    <source>
        <dbReference type="ARBA" id="ARBA00004236"/>
    </source>
</evidence>
<comment type="subcellular location">
    <subcellularLocation>
        <location evidence="2">Cell membrane</location>
    </subcellularLocation>
</comment>
<dbReference type="InterPro" id="IPR003661">
    <property type="entry name" value="HisK_dim/P_dom"/>
</dbReference>
<dbReference type="SMART" id="SM00387">
    <property type="entry name" value="HATPase_c"/>
    <property type="match status" value="1"/>
</dbReference>
<dbReference type="PANTHER" id="PTHR45436">
    <property type="entry name" value="SENSOR HISTIDINE KINASE YKOH"/>
    <property type="match status" value="1"/>
</dbReference>
<dbReference type="PROSITE" id="PS50885">
    <property type="entry name" value="HAMP"/>
    <property type="match status" value="1"/>
</dbReference>
<dbReference type="EC" id="2.7.13.3" evidence="3"/>
<dbReference type="SMART" id="SM00304">
    <property type="entry name" value="HAMP"/>
    <property type="match status" value="1"/>
</dbReference>
<dbReference type="Gene3D" id="3.30.565.10">
    <property type="entry name" value="Histidine kinase-like ATPase, C-terminal domain"/>
    <property type="match status" value="1"/>
</dbReference>
<evidence type="ECO:0000256" key="8">
    <source>
        <dbReference type="ARBA" id="ARBA00022989"/>
    </source>
</evidence>
<evidence type="ECO:0000256" key="10">
    <source>
        <dbReference type="ARBA" id="ARBA00023136"/>
    </source>
</evidence>
<reference evidence="14 15" key="1">
    <citation type="submission" date="2020-07" db="EMBL/GenBank/DDBJ databases">
        <title>Genomic Encyclopedia of Type Strains, Phase IV (KMG-IV): sequencing the most valuable type-strain genomes for metagenomic binning, comparative biology and taxonomic classification.</title>
        <authorList>
            <person name="Goeker M."/>
        </authorList>
    </citation>
    <scope>NUCLEOTIDE SEQUENCE [LARGE SCALE GENOMIC DNA]</scope>
    <source>
        <strain evidence="14 15">DSM 45533</strain>
    </source>
</reference>
<dbReference type="GO" id="GO:0000155">
    <property type="term" value="F:phosphorelay sensor kinase activity"/>
    <property type="evidence" value="ECO:0007669"/>
    <property type="project" value="InterPro"/>
</dbReference>
<dbReference type="InterPro" id="IPR005467">
    <property type="entry name" value="His_kinase_dom"/>
</dbReference>
<feature type="domain" description="Histidine kinase" evidence="12">
    <location>
        <begin position="245"/>
        <end position="449"/>
    </location>
</feature>
<evidence type="ECO:0000259" key="13">
    <source>
        <dbReference type="PROSITE" id="PS50885"/>
    </source>
</evidence>
<sequence>MSLRARLLAGLLAVSTILLLTLGTVSVVVLRDHLVQRLESQLDTAARTTAVRVFAAPGGQLDRMLTGSTYAAVSFNAGTGKARLINGDAPASASVPGLVERLGRNLVRQHAEAGRIFILDNGMRARAVAQNRQPNRVIVLAVPMDAVEAPVRRLILAELLTGVGLILLLLAVGRLLIVGGLAPLSRMAATAHHMAAGGDLSLRMQAGPSEAGRLAGAVNVLLDRIAEMFRDRWASEDRVRRFAADASHELRTPLSTIRGYAELYRTGAIPPAELPKIMGRIEDEATRMGDLVGQLLELARLDRGAELQLDETDLSAVVREIAADCSAVAPAFPIIADVPDTLSAVVDEPRFRQVVVNLLANVRAHTPAGTSAVVRLSRREHGGVLLVVEDAGPGVKDPDKAFDRFHKGSPDGTGLGLAIVKAITEAHGGRCWITSGGGTAVHVELPALAG</sequence>
<feature type="domain" description="HAMP" evidence="13">
    <location>
        <begin position="181"/>
        <end position="230"/>
    </location>
</feature>
<dbReference type="Pfam" id="PF00672">
    <property type="entry name" value="HAMP"/>
    <property type="match status" value="1"/>
</dbReference>
<dbReference type="PANTHER" id="PTHR45436:SF5">
    <property type="entry name" value="SENSOR HISTIDINE KINASE TRCS"/>
    <property type="match status" value="1"/>
</dbReference>
<keyword evidence="5 14" id="KW-0808">Transferase</keyword>
<dbReference type="InterPro" id="IPR003594">
    <property type="entry name" value="HATPase_dom"/>
</dbReference>
<comment type="caution">
    <text evidence="14">The sequence shown here is derived from an EMBL/GenBank/DDBJ whole genome shotgun (WGS) entry which is preliminary data.</text>
</comment>
<name>A0A7W0CD52_9ACTN</name>
<evidence type="ECO:0000313" key="14">
    <source>
        <dbReference type="EMBL" id="MBA2888830.1"/>
    </source>
</evidence>
<evidence type="ECO:0000256" key="5">
    <source>
        <dbReference type="ARBA" id="ARBA00022679"/>
    </source>
</evidence>
<dbReference type="InterPro" id="IPR004358">
    <property type="entry name" value="Sig_transdc_His_kin-like_C"/>
</dbReference>
<dbReference type="InterPro" id="IPR050428">
    <property type="entry name" value="TCS_sensor_his_kinase"/>
</dbReference>